<evidence type="ECO:0000256" key="2">
    <source>
        <dbReference type="ARBA" id="ARBA00010663"/>
    </source>
</evidence>
<dbReference type="Proteomes" id="UP000515158">
    <property type="component" value="Unplaced"/>
</dbReference>
<evidence type="ECO:0000256" key="1">
    <source>
        <dbReference type="ARBA" id="ARBA00004141"/>
    </source>
</evidence>
<dbReference type="GO" id="GO:0005886">
    <property type="term" value="C:plasma membrane"/>
    <property type="evidence" value="ECO:0007669"/>
    <property type="project" value="TreeGrafter"/>
</dbReference>
<dbReference type="Pfam" id="PF00001">
    <property type="entry name" value="7tm_1"/>
    <property type="match status" value="1"/>
</dbReference>
<evidence type="ECO:0000256" key="7">
    <source>
        <dbReference type="ARBA" id="ARBA00023170"/>
    </source>
</evidence>
<keyword evidence="5 9" id="KW-0297">G-protein coupled receptor</keyword>
<evidence type="ECO:0000256" key="8">
    <source>
        <dbReference type="ARBA" id="ARBA00023224"/>
    </source>
</evidence>
<dbReference type="InterPro" id="IPR000611">
    <property type="entry name" value="NPY_rcpt"/>
</dbReference>
<keyword evidence="7 9" id="KW-0675">Receptor</keyword>
<dbReference type="FunCoup" id="A0A6P9AB46">
    <property type="interactions" value="61"/>
</dbReference>
<feature type="transmembrane region" description="Helical" evidence="11">
    <location>
        <begin position="140"/>
        <end position="161"/>
    </location>
</feature>
<dbReference type="SUPFAM" id="SSF81321">
    <property type="entry name" value="Family A G protein-coupled receptor-like"/>
    <property type="match status" value="1"/>
</dbReference>
<evidence type="ECO:0000256" key="3">
    <source>
        <dbReference type="ARBA" id="ARBA00022692"/>
    </source>
</evidence>
<evidence type="ECO:0000313" key="14">
    <source>
        <dbReference type="RefSeq" id="XP_034254700.1"/>
    </source>
</evidence>
<dbReference type="PRINTS" id="PR00237">
    <property type="entry name" value="GPCRRHODOPSN"/>
</dbReference>
<name>A0A6P9AB46_THRPL</name>
<keyword evidence="4 11" id="KW-1133">Transmembrane helix</keyword>
<evidence type="ECO:0000256" key="11">
    <source>
        <dbReference type="SAM" id="Phobius"/>
    </source>
</evidence>
<reference evidence="14" key="1">
    <citation type="submission" date="2025-08" db="UniProtKB">
        <authorList>
            <consortium name="RefSeq"/>
        </authorList>
    </citation>
    <scope>IDENTIFICATION</scope>
    <source>
        <tissue evidence="14">Total insect</tissue>
    </source>
</reference>
<feature type="transmembrane region" description="Helical" evidence="11">
    <location>
        <begin position="94"/>
        <end position="120"/>
    </location>
</feature>
<proteinExistence type="inferred from homology"/>
<organism evidence="14">
    <name type="scientific">Thrips palmi</name>
    <name type="common">Melon thrips</name>
    <dbReference type="NCBI Taxonomy" id="161013"/>
    <lineage>
        <taxon>Eukaryota</taxon>
        <taxon>Metazoa</taxon>
        <taxon>Ecdysozoa</taxon>
        <taxon>Arthropoda</taxon>
        <taxon>Hexapoda</taxon>
        <taxon>Insecta</taxon>
        <taxon>Pterygota</taxon>
        <taxon>Neoptera</taxon>
        <taxon>Paraneoptera</taxon>
        <taxon>Thysanoptera</taxon>
        <taxon>Terebrantia</taxon>
        <taxon>Thripoidea</taxon>
        <taxon>Thripidae</taxon>
        <taxon>Thrips</taxon>
    </lineage>
</organism>
<sequence>MTTMAGVLPSAGPGLVLQAVHGLNQTANGSAVNASAHPDNCGDNCEDDDVITYPAVQAFFCILYTTIFVLGVFGNVLVCYVVGRNRAMQTVTNFFITNLALSDILLCILAVPFTPLYSFVGRWVFGQVMCHLVTYAQGTSVYISTLTLTSIAIDRYFVIIYPFQPRMKQSTCLFIILGIWTFSLVVTVPYGLYMSFNDTYCEEAWPSENFRQIYSGVTTVLQFLVPLVVIAFAYICVSVRLSDHARLKPGCKSSRKEEADRERKRRTNRMLIAMVTVFGMSWMPLNVINLINDIHMSIGNWRYYNLVFFMVHALAMSSTCYNPFLYAWLNDNFRKEFKQLRGKRKDPSTSSPTTEAVSWTGACMGSSTNLGDLVTATYSTEDGSVEVHLPLEAVVLAANSSSPTSPVGVSPPGVSPGAASPTAGTAGTACTSIAVAPPERPLISISPESSPRNHAVVSRAMSGAAAGAAAAGPAPAMATAAVDNGANGSLRLLVTSGSATVA</sequence>
<evidence type="ECO:0000256" key="5">
    <source>
        <dbReference type="ARBA" id="ARBA00023040"/>
    </source>
</evidence>
<dbReference type="InParanoid" id="A0A6P9AB46"/>
<dbReference type="GO" id="GO:0004983">
    <property type="term" value="F:neuropeptide Y receptor activity"/>
    <property type="evidence" value="ECO:0007669"/>
    <property type="project" value="InterPro"/>
</dbReference>
<dbReference type="KEGG" id="tpal:117653251"/>
<feature type="domain" description="G-protein coupled receptors family 1 profile" evidence="12">
    <location>
        <begin position="74"/>
        <end position="326"/>
    </location>
</feature>
<feature type="transmembrane region" description="Helical" evidence="11">
    <location>
        <begin position="173"/>
        <end position="193"/>
    </location>
</feature>
<dbReference type="PROSITE" id="PS50262">
    <property type="entry name" value="G_PROTEIN_RECEP_F1_2"/>
    <property type="match status" value="1"/>
</dbReference>
<dbReference type="AlphaFoldDB" id="A0A6P9AB46"/>
<dbReference type="RefSeq" id="XP_034254700.1">
    <property type="nucleotide sequence ID" value="XM_034398809.1"/>
</dbReference>
<keyword evidence="8 9" id="KW-0807">Transducer</keyword>
<feature type="transmembrane region" description="Helical" evidence="11">
    <location>
        <begin position="271"/>
        <end position="291"/>
    </location>
</feature>
<evidence type="ECO:0000313" key="13">
    <source>
        <dbReference type="Proteomes" id="UP000515158"/>
    </source>
</evidence>
<dbReference type="SMART" id="SM01381">
    <property type="entry name" value="7TM_GPCR_Srsx"/>
    <property type="match status" value="1"/>
</dbReference>
<keyword evidence="6 11" id="KW-0472">Membrane</keyword>
<dbReference type="InterPro" id="IPR017452">
    <property type="entry name" value="GPCR_Rhodpsn_7TM"/>
</dbReference>
<comment type="similarity">
    <text evidence="2 9">Belongs to the G-protein coupled receptor 1 family.</text>
</comment>
<evidence type="ECO:0000256" key="6">
    <source>
        <dbReference type="ARBA" id="ARBA00023136"/>
    </source>
</evidence>
<dbReference type="PROSITE" id="PS00237">
    <property type="entry name" value="G_PROTEIN_RECEP_F1_1"/>
    <property type="match status" value="1"/>
</dbReference>
<feature type="transmembrane region" description="Helical" evidence="11">
    <location>
        <begin position="303"/>
        <end position="329"/>
    </location>
</feature>
<evidence type="ECO:0000256" key="10">
    <source>
        <dbReference type="SAM" id="MobiDB-lite"/>
    </source>
</evidence>
<dbReference type="FunFam" id="1.20.1070.10:FF:000291">
    <property type="entry name" value="Predicted protein"/>
    <property type="match status" value="1"/>
</dbReference>
<feature type="transmembrane region" description="Helical" evidence="11">
    <location>
        <begin position="56"/>
        <end position="82"/>
    </location>
</feature>
<gene>
    <name evidence="14" type="primary">LOC117653251</name>
</gene>
<evidence type="ECO:0000256" key="9">
    <source>
        <dbReference type="RuleBase" id="RU000688"/>
    </source>
</evidence>
<dbReference type="PANTHER" id="PTHR24235:SF29">
    <property type="entry name" value="GH23382P"/>
    <property type="match status" value="1"/>
</dbReference>
<protein>
    <submittedName>
        <fullName evidence="14">Prolactin-releasing peptide receptor-like</fullName>
    </submittedName>
</protein>
<dbReference type="GeneID" id="117653251"/>
<dbReference type="PANTHER" id="PTHR24235">
    <property type="entry name" value="NEUROPEPTIDE Y RECEPTOR"/>
    <property type="match status" value="1"/>
</dbReference>
<dbReference type="OrthoDB" id="9046662at2759"/>
<comment type="subcellular location">
    <subcellularLocation>
        <location evidence="1">Membrane</location>
        <topology evidence="1">Multi-pass membrane protein</topology>
    </subcellularLocation>
</comment>
<accession>A0A6P9AB46</accession>
<dbReference type="PRINTS" id="PR01012">
    <property type="entry name" value="NRPEPTIDEYR"/>
</dbReference>
<keyword evidence="3 9" id="KW-0812">Transmembrane</keyword>
<keyword evidence="13" id="KW-1185">Reference proteome</keyword>
<evidence type="ECO:0000259" key="12">
    <source>
        <dbReference type="PROSITE" id="PS50262"/>
    </source>
</evidence>
<dbReference type="Gene3D" id="1.20.1070.10">
    <property type="entry name" value="Rhodopsin 7-helix transmembrane proteins"/>
    <property type="match status" value="1"/>
</dbReference>
<dbReference type="GO" id="GO:0043005">
    <property type="term" value="C:neuron projection"/>
    <property type="evidence" value="ECO:0007669"/>
    <property type="project" value="TreeGrafter"/>
</dbReference>
<dbReference type="CDD" id="cd15203">
    <property type="entry name" value="7tmA_NPYR-like"/>
    <property type="match status" value="1"/>
</dbReference>
<feature type="transmembrane region" description="Helical" evidence="11">
    <location>
        <begin position="213"/>
        <end position="237"/>
    </location>
</feature>
<feature type="region of interest" description="Disordered" evidence="10">
    <location>
        <begin position="402"/>
        <end position="425"/>
    </location>
</feature>
<evidence type="ECO:0000256" key="4">
    <source>
        <dbReference type="ARBA" id="ARBA00022989"/>
    </source>
</evidence>
<dbReference type="GO" id="GO:0042923">
    <property type="term" value="F:neuropeptide binding"/>
    <property type="evidence" value="ECO:0007669"/>
    <property type="project" value="TreeGrafter"/>
</dbReference>
<dbReference type="InterPro" id="IPR000276">
    <property type="entry name" value="GPCR_Rhodpsn"/>
</dbReference>